<accession>X0W763</accession>
<dbReference type="EMBL" id="BARS01025812">
    <property type="protein sequence ID" value="GAG08476.1"/>
    <property type="molecule type" value="Genomic_DNA"/>
</dbReference>
<comment type="caution">
    <text evidence="2">The sequence shown here is derived from an EMBL/GenBank/DDBJ whole genome shotgun (WGS) entry which is preliminary data.</text>
</comment>
<proteinExistence type="predicted"/>
<gene>
    <name evidence="2" type="ORF">S01H1_40746</name>
</gene>
<evidence type="ECO:0000256" key="1">
    <source>
        <dbReference type="SAM" id="MobiDB-lite"/>
    </source>
</evidence>
<name>X0W763_9ZZZZ</name>
<feature type="region of interest" description="Disordered" evidence="1">
    <location>
        <begin position="1"/>
        <end position="62"/>
    </location>
</feature>
<protein>
    <submittedName>
        <fullName evidence="2">Uncharacterized protein</fullName>
    </submittedName>
</protein>
<dbReference type="AlphaFoldDB" id="X0W763"/>
<evidence type="ECO:0000313" key="2">
    <source>
        <dbReference type="EMBL" id="GAG08476.1"/>
    </source>
</evidence>
<sequence length="62" mass="7142">MRSKGLRGPEIPRASAKMRRRAPPLRHYCCQAGRREEISGNSSALNRRKDSRGKDEKRNDFS</sequence>
<organism evidence="2">
    <name type="scientific">marine sediment metagenome</name>
    <dbReference type="NCBI Taxonomy" id="412755"/>
    <lineage>
        <taxon>unclassified sequences</taxon>
        <taxon>metagenomes</taxon>
        <taxon>ecological metagenomes</taxon>
    </lineage>
</organism>
<feature type="compositionally biased region" description="Basic and acidic residues" evidence="1">
    <location>
        <begin position="52"/>
        <end position="62"/>
    </location>
</feature>
<reference evidence="2" key="1">
    <citation type="journal article" date="2014" name="Front. Microbiol.">
        <title>High frequency of phylogenetically diverse reductive dehalogenase-homologous genes in deep subseafloor sedimentary metagenomes.</title>
        <authorList>
            <person name="Kawai M."/>
            <person name="Futagami T."/>
            <person name="Toyoda A."/>
            <person name="Takaki Y."/>
            <person name="Nishi S."/>
            <person name="Hori S."/>
            <person name="Arai W."/>
            <person name="Tsubouchi T."/>
            <person name="Morono Y."/>
            <person name="Uchiyama I."/>
            <person name="Ito T."/>
            <person name="Fujiyama A."/>
            <person name="Inagaki F."/>
            <person name="Takami H."/>
        </authorList>
    </citation>
    <scope>NUCLEOTIDE SEQUENCE</scope>
    <source>
        <strain evidence="2">Expedition CK06-06</strain>
    </source>
</reference>